<gene>
    <name evidence="1" type="ORF">JV16_01893</name>
</gene>
<comment type="caution">
    <text evidence="1">The sequence shown here is derived from an EMBL/GenBank/DDBJ whole genome shotgun (WGS) entry which is preliminary data.</text>
</comment>
<protein>
    <submittedName>
        <fullName evidence="1">Uncharacterized protein</fullName>
    </submittedName>
</protein>
<dbReference type="PATRIC" id="fig|265546.4.peg.1895"/>
<evidence type="ECO:0000313" key="2">
    <source>
        <dbReference type="Proteomes" id="UP000032047"/>
    </source>
</evidence>
<name>A0A0D0GYT3_9BACL</name>
<dbReference type="Proteomes" id="UP000032047">
    <property type="component" value="Unassembled WGS sequence"/>
</dbReference>
<proteinExistence type="predicted"/>
<accession>A0A0D0GYT3</accession>
<dbReference type="RefSeq" id="WP_021094967.1">
    <property type="nucleotide sequence ID" value="NZ_ANOC01000031.1"/>
</dbReference>
<reference evidence="1 2" key="1">
    <citation type="submission" date="2015-01" db="EMBL/GenBank/DDBJ databases">
        <title>Genome sequence of Anoxybacillus ayderensis strain AB04.</title>
        <authorList>
            <person name="Belduz A.O."/>
            <person name="Canakci S."/>
            <person name="Chan K.-G."/>
            <person name="Kahar U.M."/>
            <person name="Yaakob A.S."/>
            <person name="Chan C.S."/>
            <person name="Goh K.M."/>
        </authorList>
    </citation>
    <scope>NUCLEOTIDE SEQUENCE [LARGE SCALE GENOMIC DNA]</scope>
    <source>
        <strain evidence="1 2">AB04</strain>
    </source>
</reference>
<evidence type="ECO:0000313" key="1">
    <source>
        <dbReference type="EMBL" id="KIP20991.1"/>
    </source>
</evidence>
<keyword evidence="2" id="KW-1185">Reference proteome</keyword>
<sequence length="86" mass="10108">MELLEAYRSLWSNRSLPVGENEAKDVLLDAIQRDLLDEMTHPRLRKSPYEKFSLAMKRIATSSLDAKQQYELVRLYVQQLENLPSR</sequence>
<organism evidence="1 2">
    <name type="scientific">Anoxybacillus ayderensis</name>
    <dbReference type="NCBI Taxonomy" id="265546"/>
    <lineage>
        <taxon>Bacteria</taxon>
        <taxon>Bacillati</taxon>
        <taxon>Bacillota</taxon>
        <taxon>Bacilli</taxon>
        <taxon>Bacillales</taxon>
        <taxon>Anoxybacillaceae</taxon>
        <taxon>Anoxybacillus</taxon>
    </lineage>
</organism>
<dbReference type="AlphaFoldDB" id="A0A0D0GYT3"/>
<dbReference type="EMBL" id="JXTG01000009">
    <property type="protein sequence ID" value="KIP20991.1"/>
    <property type="molecule type" value="Genomic_DNA"/>
</dbReference>